<dbReference type="SUPFAM" id="SSF54928">
    <property type="entry name" value="RNA-binding domain, RBD"/>
    <property type="match status" value="1"/>
</dbReference>
<feature type="coiled-coil region" evidence="5">
    <location>
        <begin position="467"/>
        <end position="517"/>
    </location>
</feature>
<organism evidence="9 10">
    <name type="scientific">Leptosphaeria maculans (strain JN3 / isolate v23.1.3 / race Av1-4-5-6-7-8)</name>
    <name type="common">Blackleg fungus</name>
    <name type="synonym">Phoma lingam</name>
    <dbReference type="NCBI Taxonomy" id="985895"/>
    <lineage>
        <taxon>Eukaryota</taxon>
        <taxon>Fungi</taxon>
        <taxon>Dikarya</taxon>
        <taxon>Ascomycota</taxon>
        <taxon>Pezizomycotina</taxon>
        <taxon>Dothideomycetes</taxon>
        <taxon>Pleosporomycetidae</taxon>
        <taxon>Pleosporales</taxon>
        <taxon>Pleosporineae</taxon>
        <taxon>Leptosphaeriaceae</taxon>
        <taxon>Plenodomus</taxon>
        <taxon>Plenodomus lingam/Leptosphaeria maculans species complex</taxon>
    </lineage>
</organism>
<dbReference type="Pfam" id="PF00076">
    <property type="entry name" value="RRM_1"/>
    <property type="match status" value="1"/>
</dbReference>
<dbReference type="Gene3D" id="3.30.70.330">
    <property type="match status" value="1"/>
</dbReference>
<dbReference type="EMBL" id="FP929135">
    <property type="protein sequence ID" value="CCT61127.1"/>
    <property type="molecule type" value="Genomic_DNA"/>
</dbReference>
<dbReference type="PANTHER" id="PTHR14398:SF0">
    <property type="entry name" value="ZINC FINGER PROTEIN SWM"/>
    <property type="match status" value="1"/>
</dbReference>
<dbReference type="GO" id="GO:0003723">
    <property type="term" value="F:RNA binding"/>
    <property type="evidence" value="ECO:0007669"/>
    <property type="project" value="UniProtKB-UniRule"/>
</dbReference>
<gene>
    <name evidence="9" type="ORF">Lema_P125320.1</name>
</gene>
<evidence type="ECO:0000256" key="3">
    <source>
        <dbReference type="PROSITE-ProRule" id="PRU00176"/>
    </source>
</evidence>
<sequence length="744" mass="81745">MLLQEKDHEAFKHWVLPKLETISDADAEVLADYVLALVAGQDSEANMRRNCVESLSDFLQDYTESFVNDVIKALRDKNFLPAVTSNAKANGTRPQNTTAGILQATSHSAPTSSIVWNANTESGPQALQSANTLPAGAPRGPAAMKVPTGSQTYNILSYVPDGPRKRKRGDREAHESKDGRDVPQDQIGSNKKPMRQTAHRGGAQIQRQATKAQNPFPPFSAMAHLHNLPPPPPGPPPFDDPMAMFAIAAAFGIDLSALPPLPFSSSQNNAKSHMEPKAKCKDYHTKGFCALGTVCPYEHGNAIAVPADSIPEYDPEHASLALQTNGKDGGRSGHRAPRKRSQTSGGPQGRAEFTHVGPSHDPTNTTLVVDKIPTEKCSEDEVRGFFSTFGAITDVKMHTHKRMAIIKFKDREAAQQAYRSPKAVFDSRFVRVFWHRSHVDSPHGNADVGMEYTGQEEQRESPEEIAKRQAEAQKVFEERRRKAEEADARSAEIDRLLKEKTEEMRKIRQQLAELSGEKGAEEEGFTETLASLQAEAENLFAQYEPETAAPSRGRGTYRGSYRSRGSATFPLRGRGYAGAFRGACRGRGANSAGFQSRPSVKRLDNRPKRLAVAGVEEHSAREEALRQHLLNMPDCTSIERHPEQPTTLILTFKERYQAEMFLDESLHLSDIGKLDFSWVPNDAFGGVRPTTSGAEEPDVSDGESSATVGEEGASAEIDDGLKVEQEAEREDVDMDVADDVDQWL</sequence>
<feature type="compositionally biased region" description="Acidic residues" evidence="6">
    <location>
        <begin position="727"/>
        <end position="744"/>
    </location>
</feature>
<keyword evidence="1 3" id="KW-0694">RNA-binding</keyword>
<feature type="compositionally biased region" description="Basic residues" evidence="6">
    <location>
        <begin position="332"/>
        <end position="341"/>
    </location>
</feature>
<feature type="domain" description="C3H1-type" evidence="8">
    <location>
        <begin position="274"/>
        <end position="302"/>
    </location>
</feature>
<keyword evidence="4" id="KW-0863">Zinc-finger</keyword>
<dbReference type="InParanoid" id="M1ZIQ1"/>
<proteinExistence type="predicted"/>
<dbReference type="InterPro" id="IPR000571">
    <property type="entry name" value="Znf_CCCH"/>
</dbReference>
<keyword evidence="4" id="KW-0862">Zinc</keyword>
<dbReference type="PROSITE" id="PS50102">
    <property type="entry name" value="RRM"/>
    <property type="match status" value="1"/>
</dbReference>
<dbReference type="Proteomes" id="UP000002668">
    <property type="component" value="Genome"/>
</dbReference>
<feature type="domain" description="RRM" evidence="7">
    <location>
        <begin position="365"/>
        <end position="437"/>
    </location>
</feature>
<feature type="compositionally biased region" description="Pro residues" evidence="6">
    <location>
        <begin position="228"/>
        <end position="237"/>
    </location>
</feature>
<dbReference type="OrthoDB" id="443401at2759"/>
<evidence type="ECO:0000259" key="7">
    <source>
        <dbReference type="PROSITE" id="PS50102"/>
    </source>
</evidence>
<evidence type="ECO:0000256" key="5">
    <source>
        <dbReference type="SAM" id="Coils"/>
    </source>
</evidence>
<evidence type="ECO:0000256" key="6">
    <source>
        <dbReference type="SAM" id="MobiDB-lite"/>
    </source>
</evidence>
<feature type="region of interest" description="Disordered" evidence="6">
    <location>
        <begin position="125"/>
        <end position="237"/>
    </location>
</feature>
<dbReference type="CDD" id="cd22249">
    <property type="entry name" value="UDM1_RNF168_RNF169-like"/>
    <property type="match status" value="1"/>
</dbReference>
<evidence type="ECO:0000256" key="1">
    <source>
        <dbReference type="ARBA" id="ARBA00022884"/>
    </source>
</evidence>
<evidence type="ECO:0000313" key="10">
    <source>
        <dbReference type="Proteomes" id="UP000002668"/>
    </source>
</evidence>
<feature type="zinc finger region" description="C3H1-type" evidence="4">
    <location>
        <begin position="274"/>
        <end position="302"/>
    </location>
</feature>
<reference evidence="9 10" key="1">
    <citation type="journal article" date="2011" name="Nat. Commun.">
        <title>Effector diversification within compartments of the Leptosphaeria maculans genome affected by Repeat-Induced Point mutations.</title>
        <authorList>
            <person name="Rouxel T."/>
            <person name="Grandaubert J."/>
            <person name="Hane J.K."/>
            <person name="Hoede C."/>
            <person name="van de Wouw A.P."/>
            <person name="Couloux A."/>
            <person name="Dominguez V."/>
            <person name="Anthouard V."/>
            <person name="Bally P."/>
            <person name="Bourras S."/>
            <person name="Cozijnsen A.J."/>
            <person name="Ciuffetti L.M."/>
            <person name="Degrave A."/>
            <person name="Dilmaghani A."/>
            <person name="Duret L."/>
            <person name="Fudal I."/>
            <person name="Goodwin S.B."/>
            <person name="Gout L."/>
            <person name="Glaser N."/>
            <person name="Linglin J."/>
            <person name="Kema G.H.J."/>
            <person name="Lapalu N."/>
            <person name="Lawrence C.B."/>
            <person name="May K."/>
            <person name="Meyer M."/>
            <person name="Ollivier B."/>
            <person name="Poulain J."/>
            <person name="Schoch C.L."/>
            <person name="Simon A."/>
            <person name="Spatafora J.W."/>
            <person name="Stachowiak A."/>
            <person name="Turgeon B.G."/>
            <person name="Tyler B.M."/>
            <person name="Vincent D."/>
            <person name="Weissenbach J."/>
            <person name="Amselem J."/>
            <person name="Quesneville H."/>
            <person name="Oliver R.P."/>
            <person name="Wincker P."/>
            <person name="Balesdent M.-H."/>
            <person name="Howlett B.J."/>
        </authorList>
    </citation>
    <scope>NUCLEOTIDE SEQUENCE [LARGE SCALE GENOMIC DNA]</scope>
    <source>
        <strain evidence="10">JN3 / isolate v23.1.3 / race Av1-4-5-6-7-8</strain>
    </source>
</reference>
<protein>
    <recommendedName>
        <fullName evidence="11">CCCH zinc finger and RRM domain-containing protein</fullName>
    </recommendedName>
</protein>
<evidence type="ECO:0000256" key="2">
    <source>
        <dbReference type="ARBA" id="ARBA00043866"/>
    </source>
</evidence>
<keyword evidence="4" id="KW-0479">Metal-binding</keyword>
<keyword evidence="10" id="KW-1185">Reference proteome</keyword>
<dbReference type="InterPro" id="IPR002483">
    <property type="entry name" value="PWI_dom"/>
</dbReference>
<dbReference type="SMART" id="SM00360">
    <property type="entry name" value="RRM"/>
    <property type="match status" value="1"/>
</dbReference>
<evidence type="ECO:0000313" key="9">
    <source>
        <dbReference type="EMBL" id="CCT61127.1"/>
    </source>
</evidence>
<feature type="compositionally biased region" description="Basic and acidic residues" evidence="6">
    <location>
        <begin position="169"/>
        <end position="183"/>
    </location>
</feature>
<evidence type="ECO:0000259" key="8">
    <source>
        <dbReference type="PROSITE" id="PS50103"/>
    </source>
</evidence>
<dbReference type="InterPro" id="IPR045137">
    <property type="entry name" value="RBM26/27"/>
</dbReference>
<dbReference type="Pfam" id="PF01480">
    <property type="entry name" value="PWI"/>
    <property type="match status" value="1"/>
</dbReference>
<dbReference type="InterPro" id="IPR012677">
    <property type="entry name" value="Nucleotide-bd_a/b_plait_sf"/>
</dbReference>
<dbReference type="Gene3D" id="1.20.1390.10">
    <property type="entry name" value="PWI domain"/>
    <property type="match status" value="1"/>
</dbReference>
<feature type="region of interest" description="Disordered" evidence="6">
    <location>
        <begin position="687"/>
        <end position="744"/>
    </location>
</feature>
<dbReference type="STRING" id="985895.M1ZIQ1"/>
<comment type="function">
    <text evidence="2">May be involved in the turnover of nuclear polyadenylated (pA+) RNA.</text>
</comment>
<dbReference type="PANTHER" id="PTHR14398">
    <property type="entry name" value="RNA RECOGNITION RRM/RNP DOMAIN"/>
    <property type="match status" value="1"/>
</dbReference>
<accession>M1ZIQ1</accession>
<evidence type="ECO:0000256" key="4">
    <source>
        <dbReference type="PROSITE-ProRule" id="PRU00723"/>
    </source>
</evidence>
<feature type="region of interest" description="Disordered" evidence="6">
    <location>
        <begin position="322"/>
        <end position="366"/>
    </location>
</feature>
<dbReference type="GO" id="GO:0005634">
    <property type="term" value="C:nucleus"/>
    <property type="evidence" value="ECO:0007669"/>
    <property type="project" value="TreeGrafter"/>
</dbReference>
<dbReference type="InterPro" id="IPR000504">
    <property type="entry name" value="RRM_dom"/>
</dbReference>
<name>M1ZIQ1_LEPMJ</name>
<dbReference type="GO" id="GO:0008270">
    <property type="term" value="F:zinc ion binding"/>
    <property type="evidence" value="ECO:0007669"/>
    <property type="project" value="UniProtKB-KW"/>
</dbReference>
<keyword evidence="5" id="KW-0175">Coiled coil</keyword>
<dbReference type="PROSITE" id="PS50103">
    <property type="entry name" value="ZF_C3H1"/>
    <property type="match status" value="1"/>
</dbReference>
<dbReference type="AlphaFoldDB" id="M1ZIQ1"/>
<dbReference type="VEuPathDB" id="FungiDB:Lema_P125320.1"/>
<dbReference type="CDD" id="cd12257">
    <property type="entry name" value="RRM1_RBM26_like"/>
    <property type="match status" value="1"/>
</dbReference>
<evidence type="ECO:0008006" key="11">
    <source>
        <dbReference type="Google" id="ProtNLM"/>
    </source>
</evidence>
<dbReference type="InterPro" id="IPR035979">
    <property type="entry name" value="RBD_domain_sf"/>
</dbReference>